<keyword evidence="3 9" id="KW-0813">Transport</keyword>
<evidence type="ECO:0000256" key="8">
    <source>
        <dbReference type="ARBA" id="ARBA00023136"/>
    </source>
</evidence>
<dbReference type="Pfam" id="PF00528">
    <property type="entry name" value="BPD_transp_1"/>
    <property type="match status" value="1"/>
</dbReference>
<name>A0A9D2PJ01_9FIRM</name>
<feature type="domain" description="ABC transmembrane type-1" evidence="10">
    <location>
        <begin position="25"/>
        <end position="215"/>
    </location>
</feature>
<keyword evidence="8 9" id="KW-0472">Membrane</keyword>
<keyword evidence="4" id="KW-1003">Cell membrane</keyword>
<dbReference type="InterPro" id="IPR035906">
    <property type="entry name" value="MetI-like_sf"/>
</dbReference>
<dbReference type="PROSITE" id="PS50928">
    <property type="entry name" value="ABC_TM1"/>
    <property type="match status" value="1"/>
</dbReference>
<dbReference type="InterPro" id="IPR010065">
    <property type="entry name" value="AA_ABC_transptr_permease_3TM"/>
</dbReference>
<evidence type="ECO:0000259" key="10">
    <source>
        <dbReference type="PROSITE" id="PS50928"/>
    </source>
</evidence>
<evidence type="ECO:0000256" key="3">
    <source>
        <dbReference type="ARBA" id="ARBA00022448"/>
    </source>
</evidence>
<evidence type="ECO:0000256" key="6">
    <source>
        <dbReference type="ARBA" id="ARBA00022970"/>
    </source>
</evidence>
<keyword evidence="5 9" id="KW-0812">Transmembrane</keyword>
<dbReference type="SUPFAM" id="SSF161098">
    <property type="entry name" value="MetI-like"/>
    <property type="match status" value="1"/>
</dbReference>
<evidence type="ECO:0000256" key="2">
    <source>
        <dbReference type="ARBA" id="ARBA00010072"/>
    </source>
</evidence>
<evidence type="ECO:0000256" key="5">
    <source>
        <dbReference type="ARBA" id="ARBA00022692"/>
    </source>
</evidence>
<dbReference type="AlphaFoldDB" id="A0A9D2PJ01"/>
<dbReference type="GO" id="GO:0006865">
    <property type="term" value="P:amino acid transport"/>
    <property type="evidence" value="ECO:0007669"/>
    <property type="project" value="UniProtKB-KW"/>
</dbReference>
<evidence type="ECO:0000256" key="4">
    <source>
        <dbReference type="ARBA" id="ARBA00022475"/>
    </source>
</evidence>
<gene>
    <name evidence="11" type="ORF">H9754_14115</name>
</gene>
<keyword evidence="6" id="KW-0029">Amino-acid transport</keyword>
<dbReference type="PANTHER" id="PTHR30614:SF20">
    <property type="entry name" value="GLUTAMINE TRANSPORT SYSTEM PERMEASE PROTEIN GLNP"/>
    <property type="match status" value="1"/>
</dbReference>
<dbReference type="GO" id="GO:0022857">
    <property type="term" value="F:transmembrane transporter activity"/>
    <property type="evidence" value="ECO:0007669"/>
    <property type="project" value="InterPro"/>
</dbReference>
<accession>A0A9D2PJ01</accession>
<dbReference type="InterPro" id="IPR043429">
    <property type="entry name" value="ArtM/GltK/GlnP/TcyL/YhdX-like"/>
</dbReference>
<dbReference type="GO" id="GO:0043190">
    <property type="term" value="C:ATP-binding cassette (ABC) transporter complex"/>
    <property type="evidence" value="ECO:0007669"/>
    <property type="project" value="InterPro"/>
</dbReference>
<keyword evidence="7 9" id="KW-1133">Transmembrane helix</keyword>
<evidence type="ECO:0000313" key="11">
    <source>
        <dbReference type="EMBL" id="HJC51685.1"/>
    </source>
</evidence>
<dbReference type="CDD" id="cd06261">
    <property type="entry name" value="TM_PBP2"/>
    <property type="match status" value="1"/>
</dbReference>
<feature type="transmembrane region" description="Helical" evidence="9">
    <location>
        <begin position="191"/>
        <end position="218"/>
    </location>
</feature>
<evidence type="ECO:0000256" key="9">
    <source>
        <dbReference type="RuleBase" id="RU363032"/>
    </source>
</evidence>
<dbReference type="Gene3D" id="1.10.3720.10">
    <property type="entry name" value="MetI-like"/>
    <property type="match status" value="1"/>
</dbReference>
<comment type="subcellular location">
    <subcellularLocation>
        <location evidence="1 9">Cell membrane</location>
        <topology evidence="1 9">Multi-pass membrane protein</topology>
    </subcellularLocation>
</comment>
<dbReference type="InterPro" id="IPR000515">
    <property type="entry name" value="MetI-like"/>
</dbReference>
<dbReference type="FunFam" id="1.10.3720.10:FF:000033">
    <property type="entry name" value="Polar amino acid ABC transporter permease"/>
    <property type="match status" value="1"/>
</dbReference>
<evidence type="ECO:0000256" key="1">
    <source>
        <dbReference type="ARBA" id="ARBA00004651"/>
    </source>
</evidence>
<comment type="caution">
    <text evidence="11">The sequence shown here is derived from an EMBL/GenBank/DDBJ whole genome shotgun (WGS) entry which is preliminary data.</text>
</comment>
<dbReference type="NCBIfam" id="TIGR01726">
    <property type="entry name" value="HEQRo_perm_3TM"/>
    <property type="match status" value="1"/>
</dbReference>
<dbReference type="PANTHER" id="PTHR30614">
    <property type="entry name" value="MEMBRANE COMPONENT OF AMINO ACID ABC TRANSPORTER"/>
    <property type="match status" value="1"/>
</dbReference>
<feature type="transmembrane region" description="Helical" evidence="9">
    <location>
        <begin position="27"/>
        <end position="49"/>
    </location>
</feature>
<proteinExistence type="inferred from homology"/>
<reference evidence="11" key="2">
    <citation type="submission" date="2021-04" db="EMBL/GenBank/DDBJ databases">
        <authorList>
            <person name="Gilroy R."/>
        </authorList>
    </citation>
    <scope>NUCLEOTIDE SEQUENCE</scope>
    <source>
        <strain evidence="11">ChiSjej3B21-8574</strain>
    </source>
</reference>
<evidence type="ECO:0000313" key="12">
    <source>
        <dbReference type="Proteomes" id="UP000823904"/>
    </source>
</evidence>
<sequence>MEQLQSDIYQVFIEADRYKMFLDGLKVTIGVSIAAVLLGILLGMILALMKMTEVRKGKKTIFSVIANIYIDIIRGTPTVVQLLIIYFLVFQTQMGMVAGIVTFGINSSAYVAEIIRAGIMAVDNGQMEAGRSLGLSYTETMRYIILPQAVKNILPALGNEFIVLIKETAILGYVAIQDLTKASDFIVSRTYIMFVPLIGCALIYYVLVKILTIGLNAFERRLRQSDIR</sequence>
<evidence type="ECO:0000256" key="7">
    <source>
        <dbReference type="ARBA" id="ARBA00022989"/>
    </source>
</evidence>
<reference evidence="11" key="1">
    <citation type="journal article" date="2021" name="PeerJ">
        <title>Extensive microbial diversity within the chicken gut microbiome revealed by metagenomics and culture.</title>
        <authorList>
            <person name="Gilroy R."/>
            <person name="Ravi A."/>
            <person name="Getino M."/>
            <person name="Pursley I."/>
            <person name="Horton D.L."/>
            <person name="Alikhan N.F."/>
            <person name="Baker D."/>
            <person name="Gharbi K."/>
            <person name="Hall N."/>
            <person name="Watson M."/>
            <person name="Adriaenssens E.M."/>
            <person name="Foster-Nyarko E."/>
            <person name="Jarju S."/>
            <person name="Secka A."/>
            <person name="Antonio M."/>
            <person name="Oren A."/>
            <person name="Chaudhuri R.R."/>
            <person name="La Ragione R."/>
            <person name="Hildebrand F."/>
            <person name="Pallen M.J."/>
        </authorList>
    </citation>
    <scope>NUCLEOTIDE SEQUENCE</scope>
    <source>
        <strain evidence="11">ChiSjej3B21-8574</strain>
    </source>
</reference>
<protein>
    <submittedName>
        <fullName evidence="11">Amino acid ABC transporter permease</fullName>
    </submittedName>
</protein>
<dbReference type="Proteomes" id="UP000823904">
    <property type="component" value="Unassembled WGS sequence"/>
</dbReference>
<dbReference type="EMBL" id="DWWD01000049">
    <property type="protein sequence ID" value="HJC51685.1"/>
    <property type="molecule type" value="Genomic_DNA"/>
</dbReference>
<organism evidence="11 12">
    <name type="scientific">Candidatus Anaerostipes avistercoris</name>
    <dbReference type="NCBI Taxonomy" id="2838462"/>
    <lineage>
        <taxon>Bacteria</taxon>
        <taxon>Bacillati</taxon>
        <taxon>Bacillota</taxon>
        <taxon>Clostridia</taxon>
        <taxon>Lachnospirales</taxon>
        <taxon>Lachnospiraceae</taxon>
        <taxon>Anaerostipes</taxon>
    </lineage>
</organism>
<comment type="similarity">
    <text evidence="2">Belongs to the binding-protein-dependent transport system permease family. HisMQ subfamily.</text>
</comment>